<comment type="caution">
    <text evidence="3">The sequence shown here is derived from an EMBL/GenBank/DDBJ whole genome shotgun (WGS) entry which is preliminary data.</text>
</comment>
<feature type="signal peptide" evidence="2">
    <location>
        <begin position="1"/>
        <end position="20"/>
    </location>
</feature>
<evidence type="ECO:0000313" key="4">
    <source>
        <dbReference type="Proteomes" id="UP000076154"/>
    </source>
</evidence>
<feature type="compositionally biased region" description="Pro residues" evidence="1">
    <location>
        <begin position="130"/>
        <end position="140"/>
    </location>
</feature>
<organism evidence="3 4">
    <name type="scientific">Hypsizygus marmoreus</name>
    <name type="common">White beech mushroom</name>
    <name type="synonym">Agaricus marmoreus</name>
    <dbReference type="NCBI Taxonomy" id="39966"/>
    <lineage>
        <taxon>Eukaryota</taxon>
        <taxon>Fungi</taxon>
        <taxon>Dikarya</taxon>
        <taxon>Basidiomycota</taxon>
        <taxon>Agaricomycotina</taxon>
        <taxon>Agaricomycetes</taxon>
        <taxon>Agaricomycetidae</taxon>
        <taxon>Agaricales</taxon>
        <taxon>Tricholomatineae</taxon>
        <taxon>Lyophyllaceae</taxon>
        <taxon>Hypsizygus</taxon>
    </lineage>
</organism>
<evidence type="ECO:0000256" key="2">
    <source>
        <dbReference type="SAM" id="SignalP"/>
    </source>
</evidence>
<accession>A0A369JWJ5</accession>
<keyword evidence="4" id="KW-1185">Reference proteome</keyword>
<evidence type="ECO:0000256" key="1">
    <source>
        <dbReference type="SAM" id="MobiDB-lite"/>
    </source>
</evidence>
<dbReference type="EMBL" id="LUEZ02000046">
    <property type="protein sequence ID" value="RDB23764.1"/>
    <property type="molecule type" value="Genomic_DNA"/>
</dbReference>
<reference evidence="3" key="1">
    <citation type="submission" date="2018-04" db="EMBL/GenBank/DDBJ databases">
        <title>Whole genome sequencing of Hypsizygus marmoreus.</title>
        <authorList>
            <person name="Choi I.-G."/>
            <person name="Min B."/>
            <person name="Kim J.-G."/>
            <person name="Kim S."/>
            <person name="Oh Y.-L."/>
            <person name="Kong W.-S."/>
            <person name="Park H."/>
            <person name="Jeong J."/>
            <person name="Song E.-S."/>
        </authorList>
    </citation>
    <scope>NUCLEOTIDE SEQUENCE [LARGE SCALE GENOMIC DNA]</scope>
    <source>
        <strain evidence="3">51987-8</strain>
    </source>
</reference>
<proteinExistence type="predicted"/>
<name>A0A369JWJ5_HYPMA</name>
<dbReference type="OrthoDB" id="4991875at2759"/>
<feature type="chain" id="PRO_5016653520" evidence="2">
    <location>
        <begin position="21"/>
        <end position="205"/>
    </location>
</feature>
<evidence type="ECO:0000313" key="3">
    <source>
        <dbReference type="EMBL" id="RDB23764.1"/>
    </source>
</evidence>
<dbReference type="STRING" id="39966.A0A369JWJ5"/>
<feature type="compositionally biased region" description="Polar residues" evidence="1">
    <location>
        <begin position="145"/>
        <end position="163"/>
    </location>
</feature>
<feature type="region of interest" description="Disordered" evidence="1">
    <location>
        <begin position="127"/>
        <end position="163"/>
    </location>
</feature>
<dbReference type="AlphaFoldDB" id="A0A369JWJ5"/>
<sequence>MALFLFIFLALLIVPQCILAQSTTRLYVPGFNQQMIIGDILGVDGEGRTTWALRDGQPSNAGFPGTATLISGPNYVSLTYAPFGDAMIDKSCSLTLGLALCATTTALESAIAVETPTLIPIRIAVTETPTPSPQPLPTSPPGVQAPSTSRRASGTSENPAAQTSCSRKNTVLIGVFIPMAEVDVASIRDLLSTSYLLIVQFVARP</sequence>
<dbReference type="Proteomes" id="UP000076154">
    <property type="component" value="Unassembled WGS sequence"/>
</dbReference>
<keyword evidence="2" id="KW-0732">Signal</keyword>
<dbReference type="InParanoid" id="A0A369JWJ5"/>
<gene>
    <name evidence="3" type="ORF">Hypma_008981</name>
</gene>
<protein>
    <submittedName>
        <fullName evidence="3">Uncharacterized protein</fullName>
    </submittedName>
</protein>